<evidence type="ECO:0000256" key="2">
    <source>
        <dbReference type="ARBA" id="ARBA00022827"/>
    </source>
</evidence>
<dbReference type="InterPro" id="IPR036318">
    <property type="entry name" value="FAD-bd_PCMH-like_sf"/>
</dbReference>
<dbReference type="SUPFAM" id="SSF55103">
    <property type="entry name" value="FAD-linked oxidases, C-terminal domain"/>
    <property type="match status" value="1"/>
</dbReference>
<dbReference type="InterPro" id="IPR016166">
    <property type="entry name" value="FAD-bd_PCMH"/>
</dbReference>
<dbReference type="NCBIfam" id="NF008439">
    <property type="entry name" value="PRK11282.1"/>
    <property type="match status" value="1"/>
</dbReference>
<organism evidence="4 5">
    <name type="scientific">Polynucleobacter victoriensis</name>
    <dbReference type="NCBI Taxonomy" id="2049319"/>
    <lineage>
        <taxon>Bacteria</taxon>
        <taxon>Pseudomonadati</taxon>
        <taxon>Pseudomonadota</taxon>
        <taxon>Betaproteobacteria</taxon>
        <taxon>Burkholderiales</taxon>
        <taxon>Burkholderiaceae</taxon>
        <taxon>Polynucleobacter</taxon>
    </lineage>
</organism>
<dbReference type="GO" id="GO:0003824">
    <property type="term" value="F:catalytic activity"/>
    <property type="evidence" value="ECO:0007669"/>
    <property type="project" value="InterPro"/>
</dbReference>
<keyword evidence="5" id="KW-1185">Reference proteome</keyword>
<gene>
    <name evidence="4" type="ORF">SAMN06295916_1186</name>
</gene>
<evidence type="ECO:0000256" key="1">
    <source>
        <dbReference type="ARBA" id="ARBA00022630"/>
    </source>
</evidence>
<dbReference type="GO" id="GO:0071949">
    <property type="term" value="F:FAD binding"/>
    <property type="evidence" value="ECO:0007669"/>
    <property type="project" value="InterPro"/>
</dbReference>
<dbReference type="AlphaFoldDB" id="A0A212TFV1"/>
<name>A0A212TFV1_9BURK</name>
<dbReference type="PANTHER" id="PTHR11748">
    <property type="entry name" value="D-LACTATE DEHYDROGENASE"/>
    <property type="match status" value="1"/>
</dbReference>
<feature type="domain" description="FAD-binding PCMH-type" evidence="3">
    <location>
        <begin position="1"/>
        <end position="171"/>
    </location>
</feature>
<dbReference type="Gene3D" id="3.30.465.10">
    <property type="match status" value="1"/>
</dbReference>
<dbReference type="OrthoDB" id="9811557at2"/>
<evidence type="ECO:0000259" key="3">
    <source>
        <dbReference type="PROSITE" id="PS51387"/>
    </source>
</evidence>
<sequence length="368" mass="39782">MSHSFIQDTQEIIRNTIDSKGLLRITGAGTKDWFGGELKGNTLSTKGYQGIINYQPDELVITVKSGTSIKEVELALDEKNQQFAFEPPYFGENATIGGMVCSGLAGPGRVSAGSLRDFVLGAKILDGQGQVMNFGGTVMKNVAGYDVSRLMPGSLGTLALLLDVSIKVLPKPVATATLRLEIEQDKALHTMNLLASQPWPINASCWQGEQNGVLHIRLSGAKAAVESATNSFKKNLGMQLLEPEEAKKFWAALKEHQSDWFKSSNGEASPLWRFAVAPTSKPLELTGSTLIEWHGGQRWWQGKLDAATAKAIAAKAHGHASIFRSSEKDIAMLSSLNDNPLTKALVPVQDRLKKAFDPHGIFATGRLA</sequence>
<keyword evidence="2" id="KW-0274">FAD</keyword>
<reference evidence="5" key="1">
    <citation type="submission" date="2017-06" db="EMBL/GenBank/DDBJ databases">
        <authorList>
            <person name="Varghese N."/>
            <person name="Submissions S."/>
        </authorList>
    </citation>
    <scope>NUCLEOTIDE SEQUENCE [LARGE SCALE GENOMIC DNA]</scope>
    <source>
        <strain evidence="5">MWH-VicM1</strain>
    </source>
</reference>
<dbReference type="InterPro" id="IPR016169">
    <property type="entry name" value="FAD-bd_PCMH_sub2"/>
</dbReference>
<evidence type="ECO:0000313" key="5">
    <source>
        <dbReference type="Proteomes" id="UP000197215"/>
    </source>
</evidence>
<dbReference type="SUPFAM" id="SSF56176">
    <property type="entry name" value="FAD-binding/transporter-associated domain-like"/>
    <property type="match status" value="1"/>
</dbReference>
<dbReference type="PANTHER" id="PTHR11748:SF103">
    <property type="entry name" value="GLYCOLATE OXIDASE SUBUNIT GLCE"/>
    <property type="match status" value="1"/>
</dbReference>
<dbReference type="InterPro" id="IPR016164">
    <property type="entry name" value="FAD-linked_Oxase-like_C"/>
</dbReference>
<dbReference type="InterPro" id="IPR006094">
    <property type="entry name" value="Oxid_FAD_bind_N"/>
</dbReference>
<dbReference type="Pfam" id="PF01565">
    <property type="entry name" value="FAD_binding_4"/>
    <property type="match status" value="1"/>
</dbReference>
<dbReference type="RefSeq" id="WP_088813057.1">
    <property type="nucleotide sequence ID" value="NZ_FYEX01000001.1"/>
</dbReference>
<keyword evidence="1" id="KW-0285">Flavoprotein</keyword>
<protein>
    <submittedName>
        <fullName evidence="4">Glycolate oxidase FAD binding subunit</fullName>
    </submittedName>
</protein>
<dbReference type="EMBL" id="FYEX01000001">
    <property type="protein sequence ID" value="SNC64902.1"/>
    <property type="molecule type" value="Genomic_DNA"/>
</dbReference>
<evidence type="ECO:0000313" key="4">
    <source>
        <dbReference type="EMBL" id="SNC64902.1"/>
    </source>
</evidence>
<accession>A0A212TFV1</accession>
<proteinExistence type="predicted"/>
<dbReference type="PROSITE" id="PS51387">
    <property type="entry name" value="FAD_PCMH"/>
    <property type="match status" value="1"/>
</dbReference>
<dbReference type="Proteomes" id="UP000197215">
    <property type="component" value="Unassembled WGS sequence"/>
</dbReference>